<comment type="caution">
    <text evidence="2">The sequence shown here is derived from an EMBL/GenBank/DDBJ whole genome shotgun (WGS) entry which is preliminary data.</text>
</comment>
<dbReference type="RefSeq" id="WP_379763365.1">
    <property type="nucleotide sequence ID" value="NZ_JBHSCL010000004.1"/>
</dbReference>
<dbReference type="InterPro" id="IPR011050">
    <property type="entry name" value="Pectin_lyase_fold/virulence"/>
</dbReference>
<dbReference type="Proteomes" id="UP001595841">
    <property type="component" value="Unassembled WGS sequence"/>
</dbReference>
<evidence type="ECO:0000313" key="3">
    <source>
        <dbReference type="Proteomes" id="UP001595841"/>
    </source>
</evidence>
<feature type="signal peptide" evidence="1">
    <location>
        <begin position="1"/>
        <end position="22"/>
    </location>
</feature>
<evidence type="ECO:0000313" key="2">
    <source>
        <dbReference type="EMBL" id="MFC4220028.1"/>
    </source>
</evidence>
<dbReference type="SUPFAM" id="SSF51126">
    <property type="entry name" value="Pectin lyase-like"/>
    <property type="match status" value="1"/>
</dbReference>
<proteinExistence type="predicted"/>
<evidence type="ECO:0000256" key="1">
    <source>
        <dbReference type="SAM" id="SignalP"/>
    </source>
</evidence>
<protein>
    <submittedName>
        <fullName evidence="2">Choice-of-anchor Q domain-containing protein</fullName>
    </submittedName>
</protein>
<name>A0ABV8PIK8_9FLAO</name>
<dbReference type="PROSITE" id="PS51257">
    <property type="entry name" value="PROKAR_LIPOPROTEIN"/>
    <property type="match status" value="1"/>
</dbReference>
<keyword evidence="1" id="KW-0732">Signal</keyword>
<accession>A0ABV8PIK8</accession>
<gene>
    <name evidence="2" type="ORF">ACFOWS_07780</name>
</gene>
<dbReference type="EMBL" id="JBHSCL010000004">
    <property type="protein sequence ID" value="MFC4220028.1"/>
    <property type="molecule type" value="Genomic_DNA"/>
</dbReference>
<keyword evidence="3" id="KW-1185">Reference proteome</keyword>
<dbReference type="NCBIfam" id="NF041518">
    <property type="entry name" value="choice_anch_Q"/>
    <property type="match status" value="1"/>
</dbReference>
<sequence length="518" mass="57799">MCRWYLKWSFATSLALLVIAIASCRKDFEFVPSTGNLEFSKDTVFLDTVFTNIGSSTYSLKVYNRSDEDIYIPYVGLESGQNSSYRLNVDGLPGKEFNDVPLLAKDSLYVFIETTFDISQTSENEFLYTESLFFGTGPMTQKVELVTLVRDAVFLYPRTLSDGTKESLVLGMDENGAEIKVEGFYLEPNELLFTNEKPYVIYGYAAVSEGNTLTMQPGARVHFHDNSGVLVDAGASISINGTLSEDPEVLENEVIFEGDRLEPFYADQPGQWGTIWIRKGSTSNTINHLTLKNATVGLRIEGDNTLDSPTLTLQNTQIYNSQNHNVWSTSAYITAENTVLGSAGSSSFLGELGGKYSFIHCTLTNYWPHGFRNGTTVSLRNFRLNEAGNREVAPMENADFANCIVFGSMGTELLLQQDSNADFNFSFSYCLLRLNLDDDFVVENPLYNFENSSFYRNIVFNEDPDFNKPTENQLNINENSAAIDLGDPDTSFTVPTDILGTDRTQNPDLGAYEFVTDN</sequence>
<feature type="chain" id="PRO_5047106673" evidence="1">
    <location>
        <begin position="23"/>
        <end position="518"/>
    </location>
</feature>
<dbReference type="InterPro" id="IPR059226">
    <property type="entry name" value="Choice_anch_Q_dom"/>
</dbReference>
<organism evidence="2 3">
    <name type="scientific">Flagellimonas marina</name>
    <dbReference type="NCBI Taxonomy" id="1775168"/>
    <lineage>
        <taxon>Bacteria</taxon>
        <taxon>Pseudomonadati</taxon>
        <taxon>Bacteroidota</taxon>
        <taxon>Flavobacteriia</taxon>
        <taxon>Flavobacteriales</taxon>
        <taxon>Flavobacteriaceae</taxon>
        <taxon>Flagellimonas</taxon>
    </lineage>
</organism>
<reference evidence="3" key="1">
    <citation type="journal article" date="2019" name="Int. J. Syst. Evol. Microbiol.">
        <title>The Global Catalogue of Microorganisms (GCM) 10K type strain sequencing project: providing services to taxonomists for standard genome sequencing and annotation.</title>
        <authorList>
            <consortium name="The Broad Institute Genomics Platform"/>
            <consortium name="The Broad Institute Genome Sequencing Center for Infectious Disease"/>
            <person name="Wu L."/>
            <person name="Ma J."/>
        </authorList>
    </citation>
    <scope>NUCLEOTIDE SEQUENCE [LARGE SCALE GENOMIC DNA]</scope>
    <source>
        <strain evidence="3">CGMCC 1.15774</strain>
    </source>
</reference>